<gene>
    <name evidence="1" type="ORF">L6452_05529</name>
</gene>
<name>A0ACB9EHC1_ARCLA</name>
<accession>A0ACB9EHC1</accession>
<evidence type="ECO:0000313" key="1">
    <source>
        <dbReference type="EMBL" id="KAI3757983.1"/>
    </source>
</evidence>
<comment type="caution">
    <text evidence="1">The sequence shown here is derived from an EMBL/GenBank/DDBJ whole genome shotgun (WGS) entry which is preliminary data.</text>
</comment>
<reference evidence="2" key="1">
    <citation type="journal article" date="2022" name="Mol. Ecol. Resour.">
        <title>The genomes of chicory, endive, great burdock and yacon provide insights into Asteraceae palaeo-polyploidization history and plant inulin production.</title>
        <authorList>
            <person name="Fan W."/>
            <person name="Wang S."/>
            <person name="Wang H."/>
            <person name="Wang A."/>
            <person name="Jiang F."/>
            <person name="Liu H."/>
            <person name="Zhao H."/>
            <person name="Xu D."/>
            <person name="Zhang Y."/>
        </authorList>
    </citation>
    <scope>NUCLEOTIDE SEQUENCE [LARGE SCALE GENOMIC DNA]</scope>
    <source>
        <strain evidence="2">cv. Niubang</strain>
    </source>
</reference>
<protein>
    <submittedName>
        <fullName evidence="1">Uncharacterized protein</fullName>
    </submittedName>
</protein>
<reference evidence="1 2" key="2">
    <citation type="journal article" date="2022" name="Mol. Ecol. Resour.">
        <title>The genomes of chicory, endive, great burdock and yacon provide insights into Asteraceae paleo-polyploidization history and plant inulin production.</title>
        <authorList>
            <person name="Fan W."/>
            <person name="Wang S."/>
            <person name="Wang H."/>
            <person name="Wang A."/>
            <person name="Jiang F."/>
            <person name="Liu H."/>
            <person name="Zhao H."/>
            <person name="Xu D."/>
            <person name="Zhang Y."/>
        </authorList>
    </citation>
    <scope>NUCLEOTIDE SEQUENCE [LARGE SCALE GENOMIC DNA]</scope>
    <source>
        <strain evidence="2">cv. Niubang</strain>
    </source>
</reference>
<keyword evidence="2" id="KW-1185">Reference proteome</keyword>
<organism evidence="1 2">
    <name type="scientific">Arctium lappa</name>
    <name type="common">Greater burdock</name>
    <name type="synonym">Lappa major</name>
    <dbReference type="NCBI Taxonomy" id="4217"/>
    <lineage>
        <taxon>Eukaryota</taxon>
        <taxon>Viridiplantae</taxon>
        <taxon>Streptophyta</taxon>
        <taxon>Embryophyta</taxon>
        <taxon>Tracheophyta</taxon>
        <taxon>Spermatophyta</taxon>
        <taxon>Magnoliopsida</taxon>
        <taxon>eudicotyledons</taxon>
        <taxon>Gunneridae</taxon>
        <taxon>Pentapetalae</taxon>
        <taxon>asterids</taxon>
        <taxon>campanulids</taxon>
        <taxon>Asterales</taxon>
        <taxon>Asteraceae</taxon>
        <taxon>Carduoideae</taxon>
        <taxon>Cardueae</taxon>
        <taxon>Arctiinae</taxon>
        <taxon>Arctium</taxon>
    </lineage>
</organism>
<dbReference type="EMBL" id="CM042048">
    <property type="protein sequence ID" value="KAI3757983.1"/>
    <property type="molecule type" value="Genomic_DNA"/>
</dbReference>
<evidence type="ECO:0000313" key="2">
    <source>
        <dbReference type="Proteomes" id="UP001055879"/>
    </source>
</evidence>
<dbReference type="Proteomes" id="UP001055879">
    <property type="component" value="Linkage Group LG02"/>
</dbReference>
<sequence>MQIFSKVSVLTSTSIPLGGSSLYGGLKIEDKKQTKSDERDGAGGSLAVGAMVLAVDVAMILVGVVGSPRDKRIGWETGAEPIREGLWGSEVVVVDGGCFGGGGS</sequence>
<proteinExistence type="predicted"/>